<dbReference type="Proteomes" id="UP000694892">
    <property type="component" value="Unassembled WGS sequence"/>
</dbReference>
<dbReference type="AlphaFoldDB" id="A0A974BNV9"/>
<reference evidence="1" key="1">
    <citation type="submission" date="2016-05" db="EMBL/GenBank/DDBJ databases">
        <title>WGS assembly of Xenopus laevis.</title>
        <authorList>
            <person name="Session A."/>
            <person name="Uno Y."/>
            <person name="Kwon T."/>
            <person name="Chapman J."/>
            <person name="Toyoda A."/>
            <person name="Takahashi S."/>
            <person name="Fukui A."/>
            <person name="Hikosaka A."/>
            <person name="Putnam N."/>
            <person name="Stites J."/>
            <person name="Van Heeringen S."/>
            <person name="Quigley I."/>
            <person name="Heinz S."/>
            <person name="Hellsten U."/>
            <person name="Lyons J."/>
            <person name="Suzuki A."/>
            <person name="Kondo M."/>
            <person name="Ogino H."/>
            <person name="Ochi H."/>
            <person name="Bogdanovic O."/>
            <person name="Lister R."/>
            <person name="Georgiou G."/>
            <person name="Paranjpe S."/>
            <person name="Van Kruijsbergen I."/>
            <person name="Mozaffari S."/>
            <person name="Shu S."/>
            <person name="Schmutz J."/>
            <person name="Jenkins J."/>
            <person name="Grimwood J."/>
            <person name="Carlson J."/>
            <person name="Mitros T."/>
            <person name="Simakov O."/>
            <person name="Heald R."/>
            <person name="Miller K."/>
            <person name="Haudenschild C."/>
            <person name="Kuroki Y."/>
            <person name="Tanaka T."/>
            <person name="Michiue T."/>
            <person name="Watanabe M."/>
            <person name="Kinoshita T."/>
            <person name="Ohta Y."/>
            <person name="Mawaribuchi S."/>
            <person name="Suzuki Y."/>
            <person name="Haramoto Y."/>
            <person name="Yamamoto T."/>
            <person name="Takagi C."/>
            <person name="Kitzman J."/>
            <person name="Shendure J."/>
            <person name="Nakayama T."/>
            <person name="Izutsu Y."/>
            <person name="Robert J."/>
            <person name="Dichmann D."/>
            <person name="Flajnik M."/>
            <person name="Houston D."/>
            <person name="Marcotte E."/>
            <person name="Wallingford J."/>
            <person name="Ito Y."/>
            <person name="Asashima M."/>
            <person name="Ueno N."/>
            <person name="Matsuda Y."/>
            <person name="Jan Veenstra G."/>
            <person name="Fujiyama A."/>
            <person name="Harland R."/>
            <person name="Taira M."/>
            <person name="Rokhsar D.S."/>
        </authorList>
    </citation>
    <scope>NUCLEOTIDE SEQUENCE</scope>
    <source>
        <strain evidence="1">J</strain>
        <tissue evidence="1">Blood</tissue>
    </source>
</reference>
<organism evidence="1">
    <name type="scientific">Xenopus laevis</name>
    <name type="common">African clawed frog</name>
    <dbReference type="NCBI Taxonomy" id="8355"/>
    <lineage>
        <taxon>Eukaryota</taxon>
        <taxon>Metazoa</taxon>
        <taxon>Chordata</taxon>
        <taxon>Craniata</taxon>
        <taxon>Vertebrata</taxon>
        <taxon>Euteleostomi</taxon>
        <taxon>Amphibia</taxon>
        <taxon>Batrachia</taxon>
        <taxon>Anura</taxon>
        <taxon>Pipoidea</taxon>
        <taxon>Pipidae</taxon>
        <taxon>Xenopodinae</taxon>
        <taxon>Xenopus</taxon>
        <taxon>Xenopus</taxon>
    </lineage>
</organism>
<dbReference type="EMBL" id="KV485010">
    <property type="protein sequence ID" value="OCT55541.1"/>
    <property type="molecule type" value="Genomic_DNA"/>
</dbReference>
<sequence>MQNSRYPRQRFTDRTLHYNTDINIFLYCENKMLFFSPPAYIAASNIEDIHAISLYEAPKCSWISLKNTVIAFEKA</sequence>
<proteinExistence type="predicted"/>
<name>A0A974BNV9_XENLA</name>
<accession>A0A974BNV9</accession>
<evidence type="ECO:0000313" key="1">
    <source>
        <dbReference type="EMBL" id="OCT55541.1"/>
    </source>
</evidence>
<gene>
    <name evidence="1" type="ORF">XELAEV_18001260mg</name>
</gene>
<protein>
    <submittedName>
        <fullName evidence="1">Uncharacterized protein</fullName>
    </submittedName>
</protein>